<evidence type="ECO:0000313" key="15">
    <source>
        <dbReference type="EMBL" id="OGI72297.1"/>
    </source>
</evidence>
<evidence type="ECO:0000256" key="13">
    <source>
        <dbReference type="SAM" id="Phobius"/>
    </source>
</evidence>
<feature type="transmembrane region" description="Helical" evidence="13">
    <location>
        <begin position="55"/>
        <end position="77"/>
    </location>
</feature>
<accession>A0A1F6VRH6</accession>
<dbReference type="GO" id="GO:0006508">
    <property type="term" value="P:proteolysis"/>
    <property type="evidence" value="ECO:0007669"/>
    <property type="project" value="UniProtKB-KW"/>
</dbReference>
<feature type="domain" description="Peptidase M50" evidence="14">
    <location>
        <begin position="131"/>
        <end position="182"/>
    </location>
</feature>
<protein>
    <recommendedName>
        <fullName evidence="14">Peptidase M50 domain-containing protein</fullName>
    </recommendedName>
</protein>
<evidence type="ECO:0000259" key="14">
    <source>
        <dbReference type="Pfam" id="PF02163"/>
    </source>
</evidence>
<keyword evidence="7" id="KW-0479">Metal-binding</keyword>
<keyword evidence="5" id="KW-0645">Protease</keyword>
<comment type="cofactor">
    <cofactor evidence="1">
        <name>Zn(2+)</name>
        <dbReference type="ChEBI" id="CHEBI:29105"/>
    </cofactor>
</comment>
<dbReference type="GO" id="GO:0008237">
    <property type="term" value="F:metallopeptidase activity"/>
    <property type="evidence" value="ECO:0007669"/>
    <property type="project" value="UniProtKB-KW"/>
</dbReference>
<evidence type="ECO:0000256" key="8">
    <source>
        <dbReference type="ARBA" id="ARBA00022801"/>
    </source>
</evidence>
<dbReference type="AlphaFoldDB" id="A0A1F6VRH6"/>
<dbReference type="Proteomes" id="UP000179686">
    <property type="component" value="Unassembled WGS sequence"/>
</dbReference>
<evidence type="ECO:0000256" key="9">
    <source>
        <dbReference type="ARBA" id="ARBA00022833"/>
    </source>
</evidence>
<dbReference type="InterPro" id="IPR044537">
    <property type="entry name" value="Rip2-like"/>
</dbReference>
<keyword evidence="12 13" id="KW-0472">Membrane</keyword>
<dbReference type="GO" id="GO:0046872">
    <property type="term" value="F:metal ion binding"/>
    <property type="evidence" value="ECO:0007669"/>
    <property type="project" value="UniProtKB-KW"/>
</dbReference>
<evidence type="ECO:0000256" key="11">
    <source>
        <dbReference type="ARBA" id="ARBA00023049"/>
    </source>
</evidence>
<feature type="transmembrane region" description="Helical" evidence="13">
    <location>
        <begin position="173"/>
        <end position="194"/>
    </location>
</feature>
<evidence type="ECO:0000313" key="16">
    <source>
        <dbReference type="Proteomes" id="UP000179686"/>
    </source>
</evidence>
<dbReference type="EMBL" id="MFUC01000008">
    <property type="protein sequence ID" value="OGI72297.1"/>
    <property type="molecule type" value="Genomic_DNA"/>
</dbReference>
<gene>
    <name evidence="15" type="ORF">A3J61_02205</name>
</gene>
<feature type="transmembrane region" description="Helical" evidence="13">
    <location>
        <begin position="132"/>
        <end position="153"/>
    </location>
</feature>
<evidence type="ECO:0000256" key="3">
    <source>
        <dbReference type="ARBA" id="ARBA00007931"/>
    </source>
</evidence>
<evidence type="ECO:0000256" key="7">
    <source>
        <dbReference type="ARBA" id="ARBA00022723"/>
    </source>
</evidence>
<evidence type="ECO:0000256" key="5">
    <source>
        <dbReference type="ARBA" id="ARBA00022670"/>
    </source>
</evidence>
<dbReference type="PANTHER" id="PTHR35864">
    <property type="entry name" value="ZINC METALLOPROTEASE MJ0611-RELATED"/>
    <property type="match status" value="1"/>
</dbReference>
<keyword evidence="10 13" id="KW-1133">Transmembrane helix</keyword>
<comment type="caution">
    <text evidence="15">The sequence shown here is derived from an EMBL/GenBank/DDBJ whole genome shotgun (WGS) entry which is preliminary data.</text>
</comment>
<reference evidence="15 16" key="1">
    <citation type="journal article" date="2016" name="Nat. Commun.">
        <title>Thousands of microbial genomes shed light on interconnected biogeochemical processes in an aquifer system.</title>
        <authorList>
            <person name="Anantharaman K."/>
            <person name="Brown C.T."/>
            <person name="Hug L.A."/>
            <person name="Sharon I."/>
            <person name="Castelle C.J."/>
            <person name="Probst A.J."/>
            <person name="Thomas B.C."/>
            <person name="Singh A."/>
            <person name="Wilkins M.J."/>
            <person name="Karaoz U."/>
            <person name="Brodie E.L."/>
            <person name="Williams K.H."/>
            <person name="Hubbard S.S."/>
            <person name="Banfield J.F."/>
        </authorList>
    </citation>
    <scope>NUCLEOTIDE SEQUENCE [LARGE SCALE GENOMIC DNA]</scope>
</reference>
<dbReference type="GO" id="GO:0005886">
    <property type="term" value="C:plasma membrane"/>
    <property type="evidence" value="ECO:0007669"/>
    <property type="project" value="UniProtKB-SubCell"/>
</dbReference>
<evidence type="ECO:0000256" key="2">
    <source>
        <dbReference type="ARBA" id="ARBA00004651"/>
    </source>
</evidence>
<organism evidence="15 16">
    <name type="scientific">Candidatus Nomurabacteria bacterium RIFCSPHIGHO2_02_FULL_38_15</name>
    <dbReference type="NCBI Taxonomy" id="1801752"/>
    <lineage>
        <taxon>Bacteria</taxon>
        <taxon>Candidatus Nomuraibacteriota</taxon>
    </lineage>
</organism>
<keyword evidence="8" id="KW-0378">Hydrolase</keyword>
<comment type="subcellular location">
    <subcellularLocation>
        <location evidence="2">Cell membrane</location>
        <topology evidence="2">Multi-pass membrane protein</topology>
    </subcellularLocation>
</comment>
<feature type="transmembrane region" description="Helical" evidence="13">
    <location>
        <begin position="97"/>
        <end position="120"/>
    </location>
</feature>
<keyword evidence="9" id="KW-0862">Zinc</keyword>
<dbReference type="Pfam" id="PF02163">
    <property type="entry name" value="Peptidase_M50"/>
    <property type="match status" value="1"/>
</dbReference>
<proteinExistence type="inferred from homology"/>
<dbReference type="STRING" id="1801752.A3J61_02205"/>
<sequence>MFSMNLSSSILYLVILIFSVVIHEVAHGYAARRNGDETAALAGRLTLNPISHIDLFGSILLPAILLVMHSPILLGWAKPVPVNPNNFVNQKRGTLHVSLAGVVANFGIAIVFGLVARFGVELGMPESAMGAVYLIVLVNVVLGFFNLIPIPPLDGSKVLFALLPARYAYIEIFLNRYAFIILIAFVFFGASFILEPLVKYSFIFLTGVPF</sequence>
<evidence type="ECO:0000256" key="1">
    <source>
        <dbReference type="ARBA" id="ARBA00001947"/>
    </source>
</evidence>
<evidence type="ECO:0000256" key="12">
    <source>
        <dbReference type="ARBA" id="ARBA00023136"/>
    </source>
</evidence>
<dbReference type="InterPro" id="IPR052348">
    <property type="entry name" value="Metallopeptidase_M50B"/>
</dbReference>
<feature type="transmembrane region" description="Helical" evidence="13">
    <location>
        <begin position="6"/>
        <end position="26"/>
    </location>
</feature>
<evidence type="ECO:0000256" key="4">
    <source>
        <dbReference type="ARBA" id="ARBA00022475"/>
    </source>
</evidence>
<evidence type="ECO:0000256" key="10">
    <source>
        <dbReference type="ARBA" id="ARBA00022989"/>
    </source>
</evidence>
<evidence type="ECO:0000256" key="6">
    <source>
        <dbReference type="ARBA" id="ARBA00022692"/>
    </source>
</evidence>
<comment type="similarity">
    <text evidence="3">Belongs to the peptidase M50B family.</text>
</comment>
<keyword evidence="4" id="KW-1003">Cell membrane</keyword>
<dbReference type="PANTHER" id="PTHR35864:SF1">
    <property type="entry name" value="ZINC METALLOPROTEASE YWHC-RELATED"/>
    <property type="match status" value="1"/>
</dbReference>
<dbReference type="InterPro" id="IPR008915">
    <property type="entry name" value="Peptidase_M50"/>
</dbReference>
<dbReference type="CDD" id="cd06158">
    <property type="entry name" value="S2P-M50_like_1"/>
    <property type="match status" value="1"/>
</dbReference>
<name>A0A1F6VRH6_9BACT</name>
<keyword evidence="6 13" id="KW-0812">Transmembrane</keyword>
<keyword evidence="11" id="KW-0482">Metalloprotease</keyword>